<proteinExistence type="predicted"/>
<accession>A0A504YZY3</accession>
<feature type="domain" description="MYND-type" evidence="4">
    <location>
        <begin position="47"/>
        <end position="85"/>
    </location>
</feature>
<dbReference type="PANTHER" id="PTHR12197:SF251">
    <property type="entry name" value="EG:BACR7C10.4 PROTEIN"/>
    <property type="match status" value="1"/>
</dbReference>
<dbReference type="GO" id="GO:0008270">
    <property type="term" value="F:zinc ion binding"/>
    <property type="evidence" value="ECO:0007669"/>
    <property type="project" value="UniProtKB-KW"/>
</dbReference>
<evidence type="ECO:0000256" key="1">
    <source>
        <dbReference type="ARBA" id="ARBA00022723"/>
    </source>
</evidence>
<evidence type="ECO:0000256" key="2">
    <source>
        <dbReference type="ARBA" id="ARBA00022771"/>
    </source>
</evidence>
<sequence length="532" mass="59877">MSLSVNESTVISIPSTNPEHHVRRGEVFLRDSPVAHALLPSKRESYCDGCLFPSATLEPCEICAQMLYCSKSCKDSMKLPHELECKQYLTVRRLPVAEIRLLLRVCCIQDTAIRKAIDKLMSHEEHFKKDQKFISDFAGLIQTIASFTGGTLPLPECELFSLLCRIRINSFVITDQWGADLGAGLFLQAARLDHACKPNIEYIFRGKEIICIALEDMKDRSEARINYGDPLSETRHRRDVLNQRYFFTCTCAVCLDADRDRNISSLLCCDSDGLSEPFPLVQASSSSNTKFLIQSQNPSSDLVLCCPSCKTLYSDSLVHQLSTFLTSFTDEVPTVERASDAIRLYCRLRGLKYPIKSNTKLVNEPKISGSCDLLLPTYYRLFGRCAHHILLARVCRMACFALRVENTEAVVHSLIAGSDAADFSRARFNRLLIAIGVDYFEWQMCWRAGPQFVIGLHALDLAGFLLRWITDQQFTCDDYMQSVCRLTASRPSVSNLAQLLCRLALTADQLLEKFAPFDACVAKSLKQLHALL</sequence>
<dbReference type="STRING" id="46835.A0A504YZY3"/>
<protein>
    <recommendedName>
        <fullName evidence="4">MYND-type domain-containing protein</fullName>
    </recommendedName>
</protein>
<evidence type="ECO:0000313" key="6">
    <source>
        <dbReference type="Proteomes" id="UP000316759"/>
    </source>
</evidence>
<dbReference type="SUPFAM" id="SSF82199">
    <property type="entry name" value="SET domain"/>
    <property type="match status" value="1"/>
</dbReference>
<dbReference type="PANTHER" id="PTHR12197">
    <property type="entry name" value="HISTONE-LYSINE N-METHYLTRANSFERASE SMYD"/>
    <property type="match status" value="1"/>
</dbReference>
<evidence type="ECO:0000313" key="5">
    <source>
        <dbReference type="EMBL" id="TPP65701.1"/>
    </source>
</evidence>
<dbReference type="Proteomes" id="UP000316759">
    <property type="component" value="Unassembled WGS sequence"/>
</dbReference>
<dbReference type="InterPro" id="IPR050869">
    <property type="entry name" value="H3K4_H4K5_MeTrfase"/>
</dbReference>
<dbReference type="InterPro" id="IPR002893">
    <property type="entry name" value="Znf_MYND"/>
</dbReference>
<dbReference type="InterPro" id="IPR046341">
    <property type="entry name" value="SET_dom_sf"/>
</dbReference>
<evidence type="ECO:0000259" key="4">
    <source>
        <dbReference type="PROSITE" id="PS01360"/>
    </source>
</evidence>
<comment type="caution">
    <text evidence="5">The sequence shown here is derived from an EMBL/GenBank/DDBJ whole genome shotgun (WGS) entry which is preliminary data.</text>
</comment>
<dbReference type="OrthoDB" id="265717at2759"/>
<keyword evidence="6" id="KW-1185">Reference proteome</keyword>
<gene>
    <name evidence="5" type="ORF">FGIG_03047</name>
</gene>
<keyword evidence="1" id="KW-0479">Metal-binding</keyword>
<dbReference type="PROSITE" id="PS01360">
    <property type="entry name" value="ZF_MYND_1"/>
    <property type="match status" value="1"/>
</dbReference>
<dbReference type="GO" id="GO:0005634">
    <property type="term" value="C:nucleus"/>
    <property type="evidence" value="ECO:0007669"/>
    <property type="project" value="TreeGrafter"/>
</dbReference>
<evidence type="ECO:0000256" key="3">
    <source>
        <dbReference type="ARBA" id="ARBA00022833"/>
    </source>
</evidence>
<dbReference type="EMBL" id="SUNJ01002813">
    <property type="protein sequence ID" value="TPP65701.1"/>
    <property type="molecule type" value="Genomic_DNA"/>
</dbReference>
<name>A0A504YZY3_FASGI</name>
<organism evidence="5 6">
    <name type="scientific">Fasciola gigantica</name>
    <name type="common">Giant liver fluke</name>
    <dbReference type="NCBI Taxonomy" id="46835"/>
    <lineage>
        <taxon>Eukaryota</taxon>
        <taxon>Metazoa</taxon>
        <taxon>Spiralia</taxon>
        <taxon>Lophotrochozoa</taxon>
        <taxon>Platyhelminthes</taxon>
        <taxon>Trematoda</taxon>
        <taxon>Digenea</taxon>
        <taxon>Plagiorchiida</taxon>
        <taxon>Echinostomata</taxon>
        <taxon>Echinostomatoidea</taxon>
        <taxon>Fasciolidae</taxon>
        <taxon>Fasciola</taxon>
    </lineage>
</organism>
<dbReference type="AlphaFoldDB" id="A0A504YZY3"/>
<keyword evidence="2" id="KW-0863">Zinc-finger</keyword>
<reference evidence="5 6" key="1">
    <citation type="submission" date="2019-04" db="EMBL/GenBank/DDBJ databases">
        <title>Annotation for the trematode Fasciola gigantica.</title>
        <authorList>
            <person name="Choi Y.-J."/>
        </authorList>
    </citation>
    <scope>NUCLEOTIDE SEQUENCE [LARGE SCALE GENOMIC DNA]</scope>
    <source>
        <strain evidence="5">Uganda_cow_1</strain>
    </source>
</reference>
<dbReference type="Gene3D" id="1.10.220.160">
    <property type="match status" value="1"/>
</dbReference>
<dbReference type="Gene3D" id="6.10.140.2220">
    <property type="match status" value="1"/>
</dbReference>
<dbReference type="Gene3D" id="2.170.270.10">
    <property type="entry name" value="SET domain"/>
    <property type="match status" value="1"/>
</dbReference>
<keyword evidence="3" id="KW-0862">Zinc</keyword>